<feature type="region of interest" description="Disordered" evidence="13">
    <location>
        <begin position="1"/>
        <end position="60"/>
    </location>
</feature>
<dbReference type="OrthoDB" id="9812586at2"/>
<dbReference type="NCBIfam" id="NF010738">
    <property type="entry name" value="PRK14140.1"/>
    <property type="match status" value="1"/>
</dbReference>
<dbReference type="Gene3D" id="3.90.20.20">
    <property type="match status" value="1"/>
</dbReference>
<dbReference type="SUPFAM" id="SSF58014">
    <property type="entry name" value="Coiled-coil domain of nucleotide exchange factor GrpE"/>
    <property type="match status" value="1"/>
</dbReference>
<dbReference type="EMBL" id="FMYM01000007">
    <property type="protein sequence ID" value="SDC30638.1"/>
    <property type="molecule type" value="Genomic_DNA"/>
</dbReference>
<dbReference type="HAMAP" id="MF_01151">
    <property type="entry name" value="GrpE"/>
    <property type="match status" value="1"/>
</dbReference>
<dbReference type="SUPFAM" id="SSF51064">
    <property type="entry name" value="Head domain of nucleotide exchange factor GrpE"/>
    <property type="match status" value="1"/>
</dbReference>
<evidence type="ECO:0000256" key="1">
    <source>
        <dbReference type="ARBA" id="ARBA00004496"/>
    </source>
</evidence>
<evidence type="ECO:0000256" key="3">
    <source>
        <dbReference type="ARBA" id="ARBA00011738"/>
    </source>
</evidence>
<evidence type="ECO:0000256" key="9">
    <source>
        <dbReference type="ARBA" id="ARBA00076414"/>
    </source>
</evidence>
<evidence type="ECO:0000313" key="15">
    <source>
        <dbReference type="Proteomes" id="UP000242662"/>
    </source>
</evidence>
<dbReference type="GO" id="GO:0000774">
    <property type="term" value="F:adenyl-nucleotide exchange factor activity"/>
    <property type="evidence" value="ECO:0007669"/>
    <property type="project" value="InterPro"/>
</dbReference>
<evidence type="ECO:0000256" key="2">
    <source>
        <dbReference type="ARBA" id="ARBA00009054"/>
    </source>
</evidence>
<gene>
    <name evidence="10" type="primary">grpE</name>
    <name evidence="14" type="ORF">SAMN05421737_10740</name>
</gene>
<evidence type="ECO:0000256" key="5">
    <source>
        <dbReference type="ARBA" id="ARBA00023016"/>
    </source>
</evidence>
<feature type="compositionally biased region" description="Basic and acidic residues" evidence="13">
    <location>
        <begin position="1"/>
        <end position="14"/>
    </location>
</feature>
<evidence type="ECO:0000256" key="6">
    <source>
        <dbReference type="ARBA" id="ARBA00023186"/>
    </source>
</evidence>
<dbReference type="Proteomes" id="UP000242662">
    <property type="component" value="Unassembled WGS sequence"/>
</dbReference>
<dbReference type="GO" id="GO:0042803">
    <property type="term" value="F:protein homodimerization activity"/>
    <property type="evidence" value="ECO:0007669"/>
    <property type="project" value="InterPro"/>
</dbReference>
<comment type="subunit">
    <text evidence="3 10">Homodimer.</text>
</comment>
<reference evidence="15" key="1">
    <citation type="submission" date="2016-09" db="EMBL/GenBank/DDBJ databases">
        <authorList>
            <person name="Varghese N."/>
            <person name="Submissions S."/>
        </authorList>
    </citation>
    <scope>NUCLEOTIDE SEQUENCE [LARGE SCALE GENOMIC DNA]</scope>
    <source>
        <strain evidence="15">25nlg</strain>
    </source>
</reference>
<dbReference type="InterPro" id="IPR009012">
    <property type="entry name" value="GrpE_head"/>
</dbReference>
<keyword evidence="6 10" id="KW-0143">Chaperone</keyword>
<dbReference type="GO" id="GO:0051087">
    <property type="term" value="F:protein-folding chaperone binding"/>
    <property type="evidence" value="ECO:0007669"/>
    <property type="project" value="InterPro"/>
</dbReference>
<evidence type="ECO:0000256" key="11">
    <source>
        <dbReference type="RuleBase" id="RU000639"/>
    </source>
</evidence>
<dbReference type="Gene3D" id="2.30.22.10">
    <property type="entry name" value="Head domain of nucleotide exchange factor GrpE"/>
    <property type="match status" value="1"/>
</dbReference>
<evidence type="ECO:0000256" key="8">
    <source>
        <dbReference type="ARBA" id="ARBA00072274"/>
    </source>
</evidence>
<dbReference type="GO" id="GO:0006457">
    <property type="term" value="P:protein folding"/>
    <property type="evidence" value="ECO:0007669"/>
    <property type="project" value="InterPro"/>
</dbReference>
<keyword evidence="5 10" id="KW-0346">Stress response</keyword>
<dbReference type="FunFam" id="2.30.22.10:FF:000001">
    <property type="entry name" value="Protein GrpE"/>
    <property type="match status" value="1"/>
</dbReference>
<dbReference type="PROSITE" id="PS01071">
    <property type="entry name" value="GRPE"/>
    <property type="match status" value="1"/>
</dbReference>
<sequence length="196" mass="22820">MVEKHDDHVAHSEQEDQEVPAQEEVEKEMPESETTASSEQFDEENEETPEADPRDTALTEMEERLARVRADFENFKRRSRAEKEAAAKYQSQNLVEKLLPVLDNFERALMVEPQHEETKQLLQGMEMVYRQLETALQNEGVQVIQATGELFDPHLHQAVMQVEEEGYEQNQIVEELQKGYQLKDRVIRHSMVKVNA</sequence>
<comment type="subcellular location">
    <subcellularLocation>
        <location evidence="1 10">Cytoplasm</location>
    </subcellularLocation>
</comment>
<accession>A0A1G6KII1</accession>
<comment type="function">
    <text evidence="7 10 11">Participates actively in the response to hyperosmotic and heat shock by preventing the aggregation of stress-denatured proteins, in association with DnaK and GrpE. It is the nucleotide exchange factor for DnaK and may function as a thermosensor. Unfolded proteins bind initially to DnaJ; upon interaction with the DnaJ-bound protein, DnaK hydrolyzes its bound ATP, resulting in the formation of a stable complex. GrpE releases ADP from DnaK; ATP binding to DnaK triggers the release of the substrate protein, thus completing the reaction cycle. Several rounds of ATP-dependent interactions between DnaJ, DnaK and GrpE are required for fully efficient folding.</text>
</comment>
<dbReference type="STRING" id="1464122.SAMN05421737_10740"/>
<evidence type="ECO:0000256" key="4">
    <source>
        <dbReference type="ARBA" id="ARBA00022490"/>
    </source>
</evidence>
<dbReference type="GO" id="GO:0005737">
    <property type="term" value="C:cytoplasm"/>
    <property type="evidence" value="ECO:0007669"/>
    <property type="project" value="UniProtKB-SubCell"/>
</dbReference>
<dbReference type="Pfam" id="PF01025">
    <property type="entry name" value="GrpE"/>
    <property type="match status" value="1"/>
</dbReference>
<evidence type="ECO:0000256" key="13">
    <source>
        <dbReference type="SAM" id="MobiDB-lite"/>
    </source>
</evidence>
<evidence type="ECO:0000313" key="14">
    <source>
        <dbReference type="EMBL" id="SDC30638.1"/>
    </source>
</evidence>
<evidence type="ECO:0000256" key="12">
    <source>
        <dbReference type="RuleBase" id="RU004478"/>
    </source>
</evidence>
<evidence type="ECO:0000256" key="7">
    <source>
        <dbReference type="ARBA" id="ARBA00053401"/>
    </source>
</evidence>
<protein>
    <recommendedName>
        <fullName evidence="8 10">Protein GrpE</fullName>
    </recommendedName>
    <alternativeName>
        <fullName evidence="9 10">HSP-70 cofactor</fullName>
    </alternativeName>
</protein>
<dbReference type="PRINTS" id="PR00773">
    <property type="entry name" value="GRPEPROTEIN"/>
</dbReference>
<keyword evidence="4 10" id="KW-0963">Cytoplasm</keyword>
<dbReference type="RefSeq" id="WP_090775865.1">
    <property type="nucleotide sequence ID" value="NZ_FMYM01000007.1"/>
</dbReference>
<keyword evidence="15" id="KW-1185">Reference proteome</keyword>
<dbReference type="PANTHER" id="PTHR21237:SF23">
    <property type="entry name" value="GRPE PROTEIN HOMOLOG, MITOCHONDRIAL"/>
    <property type="match status" value="1"/>
</dbReference>
<feature type="compositionally biased region" description="Acidic residues" evidence="13">
    <location>
        <begin position="40"/>
        <end position="50"/>
    </location>
</feature>
<dbReference type="AlphaFoldDB" id="A0A1G6KII1"/>
<feature type="compositionally biased region" description="Acidic residues" evidence="13">
    <location>
        <begin position="15"/>
        <end position="26"/>
    </location>
</feature>
<proteinExistence type="inferred from homology"/>
<dbReference type="InterPro" id="IPR000740">
    <property type="entry name" value="GrpE"/>
</dbReference>
<dbReference type="PANTHER" id="PTHR21237">
    <property type="entry name" value="GRPE PROTEIN"/>
    <property type="match status" value="1"/>
</dbReference>
<name>A0A1G6KII1_9BACI</name>
<evidence type="ECO:0000256" key="10">
    <source>
        <dbReference type="HAMAP-Rule" id="MF_01151"/>
    </source>
</evidence>
<comment type="similarity">
    <text evidence="2 10 12">Belongs to the GrpE family.</text>
</comment>
<dbReference type="CDD" id="cd00446">
    <property type="entry name" value="GrpE"/>
    <property type="match status" value="1"/>
</dbReference>
<dbReference type="GO" id="GO:0051082">
    <property type="term" value="F:unfolded protein binding"/>
    <property type="evidence" value="ECO:0007669"/>
    <property type="project" value="TreeGrafter"/>
</dbReference>
<feature type="compositionally biased region" description="Basic and acidic residues" evidence="13">
    <location>
        <begin position="51"/>
        <end position="60"/>
    </location>
</feature>
<dbReference type="InterPro" id="IPR013805">
    <property type="entry name" value="GrpE_CC"/>
</dbReference>
<organism evidence="14 15">
    <name type="scientific">Shouchella lonarensis</name>
    <dbReference type="NCBI Taxonomy" id="1464122"/>
    <lineage>
        <taxon>Bacteria</taxon>
        <taxon>Bacillati</taxon>
        <taxon>Bacillota</taxon>
        <taxon>Bacilli</taxon>
        <taxon>Bacillales</taxon>
        <taxon>Bacillaceae</taxon>
        <taxon>Shouchella</taxon>
    </lineage>
</organism>